<sequence>MGPKRKVSSPNSSPPSKSQKHGTPSKSPKPRKGRSAARAISTAPSMPHRTTSLSPLNTNIQDTTAWEVRRANAEARIDRYVLIGEDKRPSENILKQSLRALLEWLPPGGRDHHARLILRANSDEALWRQFWDVCCYLAAPSKPAMKFFKERILINLSG</sequence>
<dbReference type="OrthoDB" id="2104739at2759"/>
<organism evidence="2 3">
    <name type="scientific">Penicillium desertorum</name>
    <dbReference type="NCBI Taxonomy" id="1303715"/>
    <lineage>
        <taxon>Eukaryota</taxon>
        <taxon>Fungi</taxon>
        <taxon>Dikarya</taxon>
        <taxon>Ascomycota</taxon>
        <taxon>Pezizomycotina</taxon>
        <taxon>Eurotiomycetes</taxon>
        <taxon>Eurotiomycetidae</taxon>
        <taxon>Eurotiales</taxon>
        <taxon>Aspergillaceae</taxon>
        <taxon>Penicillium</taxon>
    </lineage>
</organism>
<feature type="compositionally biased region" description="Low complexity" evidence="1">
    <location>
        <begin position="8"/>
        <end position="17"/>
    </location>
</feature>
<feature type="compositionally biased region" description="Polar residues" evidence="1">
    <location>
        <begin position="42"/>
        <end position="58"/>
    </location>
</feature>
<reference evidence="2" key="1">
    <citation type="submission" date="2022-12" db="EMBL/GenBank/DDBJ databases">
        <authorList>
            <person name="Petersen C."/>
        </authorList>
    </citation>
    <scope>NUCLEOTIDE SEQUENCE</scope>
    <source>
        <strain evidence="2">IBT 17660</strain>
    </source>
</reference>
<evidence type="ECO:0000313" key="2">
    <source>
        <dbReference type="EMBL" id="KAJ5487337.1"/>
    </source>
</evidence>
<gene>
    <name evidence="2" type="ORF">N7530_001637</name>
</gene>
<protein>
    <submittedName>
        <fullName evidence="2">Uncharacterized protein</fullName>
    </submittedName>
</protein>
<accession>A0A9X0BWT1</accession>
<reference evidence="2" key="2">
    <citation type="journal article" date="2023" name="IMA Fungus">
        <title>Comparative genomic study of the Penicillium genus elucidates a diverse pangenome and 15 lateral gene transfer events.</title>
        <authorList>
            <person name="Petersen C."/>
            <person name="Sorensen T."/>
            <person name="Nielsen M.R."/>
            <person name="Sondergaard T.E."/>
            <person name="Sorensen J.L."/>
            <person name="Fitzpatrick D.A."/>
            <person name="Frisvad J.C."/>
            <person name="Nielsen K.L."/>
        </authorList>
    </citation>
    <scope>NUCLEOTIDE SEQUENCE</scope>
    <source>
        <strain evidence="2">IBT 17660</strain>
    </source>
</reference>
<keyword evidence="3" id="KW-1185">Reference proteome</keyword>
<evidence type="ECO:0000313" key="3">
    <source>
        <dbReference type="Proteomes" id="UP001147760"/>
    </source>
</evidence>
<evidence type="ECO:0000256" key="1">
    <source>
        <dbReference type="SAM" id="MobiDB-lite"/>
    </source>
</evidence>
<feature type="region of interest" description="Disordered" evidence="1">
    <location>
        <begin position="1"/>
        <end position="58"/>
    </location>
</feature>
<name>A0A9X0BWT1_9EURO</name>
<proteinExistence type="predicted"/>
<dbReference type="AlphaFoldDB" id="A0A9X0BWT1"/>
<comment type="caution">
    <text evidence="2">The sequence shown here is derived from an EMBL/GenBank/DDBJ whole genome shotgun (WGS) entry which is preliminary data.</text>
</comment>
<dbReference type="Proteomes" id="UP001147760">
    <property type="component" value="Unassembled WGS sequence"/>
</dbReference>
<dbReference type="EMBL" id="JAPWDO010000001">
    <property type="protein sequence ID" value="KAJ5487337.1"/>
    <property type="molecule type" value="Genomic_DNA"/>
</dbReference>